<reference evidence="18" key="1">
    <citation type="journal article" date="2022" name="Int. J. Mol. Sci.">
        <title>Draft Genome of Tanacetum Coccineum: Genomic Comparison of Closely Related Tanacetum-Family Plants.</title>
        <authorList>
            <person name="Yamashiro T."/>
            <person name="Shiraishi A."/>
            <person name="Nakayama K."/>
            <person name="Satake H."/>
        </authorList>
    </citation>
    <scope>NUCLEOTIDE SEQUENCE</scope>
</reference>
<dbReference type="InterPro" id="IPR013103">
    <property type="entry name" value="RVT_2"/>
</dbReference>
<keyword evidence="9" id="KW-0067">ATP-binding</keyword>
<dbReference type="EMBL" id="BQNB010011066">
    <property type="protein sequence ID" value="GJS85652.1"/>
    <property type="molecule type" value="Genomic_DNA"/>
</dbReference>
<gene>
    <name evidence="18" type="ORF">Tco_0752193</name>
</gene>
<keyword evidence="13" id="KW-0548">Nucleotidyltransferase</keyword>
<evidence type="ECO:0000259" key="17">
    <source>
        <dbReference type="PROSITE" id="PS50994"/>
    </source>
</evidence>
<keyword evidence="13" id="KW-0239">DNA-directed DNA polymerase</keyword>
<evidence type="ECO:0000313" key="19">
    <source>
        <dbReference type="Proteomes" id="UP001151760"/>
    </source>
</evidence>
<evidence type="ECO:0000256" key="15">
    <source>
        <dbReference type="ARBA" id="ARBA00023172"/>
    </source>
</evidence>
<keyword evidence="14" id="KW-0917">Virion maturation</keyword>
<keyword evidence="16" id="KW-0511">Multifunctional enzyme</keyword>
<evidence type="ECO:0000256" key="11">
    <source>
        <dbReference type="ARBA" id="ARBA00022908"/>
    </source>
</evidence>
<evidence type="ECO:0000256" key="10">
    <source>
        <dbReference type="ARBA" id="ARBA00022842"/>
    </source>
</evidence>
<keyword evidence="5" id="KW-0479">Metal-binding</keyword>
<evidence type="ECO:0000256" key="5">
    <source>
        <dbReference type="ARBA" id="ARBA00022723"/>
    </source>
</evidence>
<keyword evidence="12" id="KW-0695">RNA-directed DNA polymerase</keyword>
<organism evidence="18 19">
    <name type="scientific">Tanacetum coccineum</name>
    <dbReference type="NCBI Taxonomy" id="301880"/>
    <lineage>
        <taxon>Eukaryota</taxon>
        <taxon>Viridiplantae</taxon>
        <taxon>Streptophyta</taxon>
        <taxon>Embryophyta</taxon>
        <taxon>Tracheophyta</taxon>
        <taxon>Spermatophyta</taxon>
        <taxon>Magnoliopsida</taxon>
        <taxon>eudicotyledons</taxon>
        <taxon>Gunneridae</taxon>
        <taxon>Pentapetalae</taxon>
        <taxon>asterids</taxon>
        <taxon>campanulids</taxon>
        <taxon>Asterales</taxon>
        <taxon>Asteraceae</taxon>
        <taxon>Asteroideae</taxon>
        <taxon>Anthemideae</taxon>
        <taxon>Anthemidinae</taxon>
        <taxon>Tanacetum</taxon>
    </lineage>
</organism>
<evidence type="ECO:0000256" key="14">
    <source>
        <dbReference type="ARBA" id="ARBA00023113"/>
    </source>
</evidence>
<dbReference type="Pfam" id="PF22936">
    <property type="entry name" value="Pol_BBD"/>
    <property type="match status" value="1"/>
</dbReference>
<dbReference type="InterPro" id="IPR036397">
    <property type="entry name" value="RNaseH_sf"/>
</dbReference>
<accession>A0ABQ4Z722</accession>
<dbReference type="Proteomes" id="UP001151760">
    <property type="component" value="Unassembled WGS sequence"/>
</dbReference>
<keyword evidence="7" id="KW-0255">Endonuclease</keyword>
<dbReference type="InterPro" id="IPR012337">
    <property type="entry name" value="RNaseH-like_sf"/>
</dbReference>
<evidence type="ECO:0000256" key="8">
    <source>
        <dbReference type="ARBA" id="ARBA00022801"/>
    </source>
</evidence>
<evidence type="ECO:0000256" key="6">
    <source>
        <dbReference type="ARBA" id="ARBA00022741"/>
    </source>
</evidence>
<dbReference type="Pfam" id="PF13976">
    <property type="entry name" value="gag_pre-integrs"/>
    <property type="match status" value="1"/>
</dbReference>
<keyword evidence="3" id="KW-0645">Protease</keyword>
<comment type="function">
    <text evidence="1">The aspartyl protease (PR) mediates the proteolytic cleavages of the Gag and Gag-Pol polyproteins after assembly of the VLP.</text>
</comment>
<evidence type="ECO:0000256" key="13">
    <source>
        <dbReference type="ARBA" id="ARBA00022932"/>
    </source>
</evidence>
<sequence>MTGNRSQLMNFVSKFLGTVRFGNDQIARIIGYGDYQLGNVVISRVYYVEGLGHNLFYVGQFCDADLEVAFRKNTCFIRNLEGVDLLSWSRDTNLYTISLDDMLKSSPICLLSKASKTKSWLWHRRLSHLNFDNGTEFVNQTPHEFFENVGISHQTFVARTPQQNSVVERRNWTLVEAARTMLIFSKAPLFLWAKAINTAYYTQNRSLIRLRYNKTPYELMQDKKPNLSFLHKDPDNSETIHVTFDELTAMASEQFSSEPGLQYMTPATSYTGLVSKPVSQQPCIPPNRDDWYRLFQPMFYKYFNPPTITISPVQEVVAPRAEVLADSPVSISINQDAPSTSIPSSQEQEHLPIISQGFEESPKTPTLHDDLLNESLQDSTSQGSSSNVIQIHTPFEHLGRWTKDHPIANVIGDPSRSISTRKQLETDSMWCYFDAFLTSVEPNNFKQAMTKPSWIDAMQEEIHEFKRLEVWELVSYPDNVFLIKLKWIYKVKTDEFGGVLKNKARLVAQGFRQEEGIDFEESFAQVARIETIHIFVANAAHKNMTIYQMDVKTAFLNGELKEEEREGLDLQLHQSYN</sequence>
<comment type="caution">
    <text evidence="18">The sequence shown here is derived from an EMBL/GenBank/DDBJ whole genome shotgun (WGS) entry which is preliminary data.</text>
</comment>
<dbReference type="Gene3D" id="3.30.420.10">
    <property type="entry name" value="Ribonuclease H-like superfamily/Ribonuclease H"/>
    <property type="match status" value="1"/>
</dbReference>
<dbReference type="InterPro" id="IPR039537">
    <property type="entry name" value="Retrotran_Ty1/copia-like"/>
</dbReference>
<keyword evidence="2" id="KW-1188">Viral release from host cell</keyword>
<keyword evidence="6" id="KW-0547">Nucleotide-binding</keyword>
<feature type="domain" description="Integrase catalytic" evidence="17">
    <location>
        <begin position="129"/>
        <end position="224"/>
    </location>
</feature>
<reference evidence="18" key="2">
    <citation type="submission" date="2022-01" db="EMBL/GenBank/DDBJ databases">
        <authorList>
            <person name="Yamashiro T."/>
            <person name="Shiraishi A."/>
            <person name="Satake H."/>
            <person name="Nakayama K."/>
        </authorList>
    </citation>
    <scope>NUCLEOTIDE SEQUENCE</scope>
</reference>
<evidence type="ECO:0000256" key="7">
    <source>
        <dbReference type="ARBA" id="ARBA00022759"/>
    </source>
</evidence>
<proteinExistence type="predicted"/>
<evidence type="ECO:0000256" key="12">
    <source>
        <dbReference type="ARBA" id="ARBA00022918"/>
    </source>
</evidence>
<evidence type="ECO:0000256" key="9">
    <source>
        <dbReference type="ARBA" id="ARBA00022840"/>
    </source>
</evidence>
<dbReference type="PANTHER" id="PTHR42648:SF11">
    <property type="entry name" value="TRANSPOSON TY4-P GAG-POL POLYPROTEIN"/>
    <property type="match status" value="1"/>
</dbReference>
<evidence type="ECO:0000256" key="2">
    <source>
        <dbReference type="ARBA" id="ARBA00022612"/>
    </source>
</evidence>
<keyword evidence="8" id="KW-0378">Hydrolase</keyword>
<keyword evidence="10" id="KW-0460">Magnesium</keyword>
<evidence type="ECO:0000313" key="18">
    <source>
        <dbReference type="EMBL" id="GJS85652.1"/>
    </source>
</evidence>
<evidence type="ECO:0000256" key="16">
    <source>
        <dbReference type="ARBA" id="ARBA00023268"/>
    </source>
</evidence>
<protein>
    <submittedName>
        <fullName evidence="18">Retrovirus-related pol polyprotein from transposon TNT 1-94</fullName>
    </submittedName>
</protein>
<dbReference type="PROSITE" id="PS50994">
    <property type="entry name" value="INTEGRASE"/>
    <property type="match status" value="1"/>
</dbReference>
<dbReference type="SUPFAM" id="SSF53098">
    <property type="entry name" value="Ribonuclease H-like"/>
    <property type="match status" value="1"/>
</dbReference>
<keyword evidence="4" id="KW-0540">Nuclease</keyword>
<dbReference type="InterPro" id="IPR025724">
    <property type="entry name" value="GAG-pre-integrase_dom"/>
</dbReference>
<evidence type="ECO:0000256" key="1">
    <source>
        <dbReference type="ARBA" id="ARBA00002180"/>
    </source>
</evidence>
<dbReference type="Pfam" id="PF07727">
    <property type="entry name" value="RVT_2"/>
    <property type="match status" value="1"/>
</dbReference>
<keyword evidence="11" id="KW-0229">DNA integration</keyword>
<name>A0ABQ4Z722_9ASTR</name>
<dbReference type="InterPro" id="IPR001584">
    <property type="entry name" value="Integrase_cat-core"/>
</dbReference>
<evidence type="ECO:0000256" key="3">
    <source>
        <dbReference type="ARBA" id="ARBA00022670"/>
    </source>
</evidence>
<evidence type="ECO:0000256" key="4">
    <source>
        <dbReference type="ARBA" id="ARBA00022722"/>
    </source>
</evidence>
<keyword evidence="13" id="KW-0808">Transferase</keyword>
<dbReference type="PANTHER" id="PTHR42648">
    <property type="entry name" value="TRANSPOSASE, PUTATIVE-RELATED"/>
    <property type="match status" value="1"/>
</dbReference>
<keyword evidence="15" id="KW-0233">DNA recombination</keyword>
<keyword evidence="19" id="KW-1185">Reference proteome</keyword>
<dbReference type="InterPro" id="IPR054722">
    <property type="entry name" value="PolX-like_BBD"/>
</dbReference>